<comment type="caution">
    <text evidence="1">The sequence shown here is derived from an EMBL/GenBank/DDBJ whole genome shotgun (WGS) entry which is preliminary data.</text>
</comment>
<keyword evidence="2" id="KW-1185">Reference proteome</keyword>
<dbReference type="AlphaFoldDB" id="A0A7W8UMC8"/>
<dbReference type="Proteomes" id="UP000528824">
    <property type="component" value="Unassembled WGS sequence"/>
</dbReference>
<evidence type="ECO:0000313" key="1">
    <source>
        <dbReference type="EMBL" id="MBB5559872.1"/>
    </source>
</evidence>
<organism evidence="1 2">
    <name type="scientific">Rhizobium lentis</name>
    <dbReference type="NCBI Taxonomy" id="1138194"/>
    <lineage>
        <taxon>Bacteria</taxon>
        <taxon>Pseudomonadati</taxon>
        <taxon>Pseudomonadota</taxon>
        <taxon>Alphaproteobacteria</taxon>
        <taxon>Hyphomicrobiales</taxon>
        <taxon>Rhizobiaceae</taxon>
        <taxon>Rhizobium/Agrobacterium group</taxon>
        <taxon>Rhizobium</taxon>
    </lineage>
</organism>
<protein>
    <recommendedName>
        <fullName evidence="3">DUF3307 domain-containing protein</fullName>
    </recommendedName>
</protein>
<proteinExistence type="predicted"/>
<gene>
    <name evidence="1" type="ORF">GGI59_001515</name>
</gene>
<accession>A0A7W8UMC8</accession>
<dbReference type="Pfam" id="PF11750">
    <property type="entry name" value="DUF3307"/>
    <property type="match status" value="1"/>
</dbReference>
<sequence>MAIDGLLLTTLVWLQIKHFVADYVLQPAWMIGGKGDFRRPGGYVHAGIHAAATLPILWLSMPHLTWSIAVAAGEFLVHFLIDHLKAVHGRRHPCAVNARSFWMLHGGDQLAHHLTYSMILTVVAWQNYLNV</sequence>
<dbReference type="InterPro" id="IPR021737">
    <property type="entry name" value="Phage_phiKZ_Orf197"/>
</dbReference>
<evidence type="ECO:0008006" key="3">
    <source>
        <dbReference type="Google" id="ProtNLM"/>
    </source>
</evidence>
<evidence type="ECO:0000313" key="2">
    <source>
        <dbReference type="Proteomes" id="UP000528824"/>
    </source>
</evidence>
<reference evidence="1 2" key="1">
    <citation type="submission" date="2020-08" db="EMBL/GenBank/DDBJ databases">
        <title>Genomic Encyclopedia of Type Strains, Phase IV (KMG-V): Genome sequencing to study the core and pangenomes of soil and plant-associated prokaryotes.</title>
        <authorList>
            <person name="Whitman W."/>
        </authorList>
    </citation>
    <scope>NUCLEOTIDE SEQUENCE [LARGE SCALE GENOMIC DNA]</scope>
    <source>
        <strain evidence="1 2">SEMIA 4034</strain>
    </source>
</reference>
<dbReference type="EMBL" id="JACHBC010000002">
    <property type="protein sequence ID" value="MBB5559872.1"/>
    <property type="molecule type" value="Genomic_DNA"/>
</dbReference>
<dbReference type="RefSeq" id="WP_183914446.1">
    <property type="nucleotide sequence ID" value="NZ_JACHBB010000002.1"/>
</dbReference>
<name>A0A7W8UMC8_9HYPH</name>